<dbReference type="InterPro" id="IPR036400">
    <property type="entry name" value="Cyt_B5-like_heme/steroid_sf"/>
</dbReference>
<dbReference type="RefSeq" id="XP_016770205.2">
    <property type="nucleotide sequence ID" value="XM_016914716.2"/>
</dbReference>
<keyword evidence="3 5" id="KW-0408">Iron</keyword>
<reference evidence="9 10" key="2">
    <citation type="submission" date="2025-04" db="UniProtKB">
        <authorList>
            <consortium name="RefSeq"/>
        </authorList>
    </citation>
    <scope>IDENTIFICATION</scope>
    <source>
        <strain evidence="9 10">DH4</strain>
        <tissue evidence="9 10">Whole body</tissue>
    </source>
</reference>
<dbReference type="RefSeq" id="XP_026299420.1">
    <property type="nucleotide sequence ID" value="XM_026443635.1"/>
</dbReference>
<dbReference type="PRINTS" id="PR00363">
    <property type="entry name" value="CYTOCHROMEB5"/>
</dbReference>
<evidence type="ECO:0000313" key="9">
    <source>
        <dbReference type="RefSeq" id="XP_016770204.2"/>
    </source>
</evidence>
<dbReference type="Pfam" id="PF00173">
    <property type="entry name" value="Cyt-b5"/>
    <property type="match status" value="1"/>
</dbReference>
<dbReference type="EnsemblMetazoa" id="XM_026443636">
    <property type="protein sequence ID" value="XP_026299421"/>
    <property type="gene ID" value="LOC726913"/>
</dbReference>
<evidence type="ECO:0000313" key="12">
    <source>
        <dbReference type="RefSeq" id="XP_026299419.1"/>
    </source>
</evidence>
<evidence type="ECO:0000256" key="3">
    <source>
        <dbReference type="ARBA" id="ARBA00023004"/>
    </source>
</evidence>
<dbReference type="PANTHER" id="PTHR19359">
    <property type="entry name" value="CYTOCHROME B5"/>
    <property type="match status" value="1"/>
</dbReference>
<dbReference type="PROSITE" id="PS00191">
    <property type="entry name" value="CYTOCHROME_B5_1"/>
    <property type="match status" value="1"/>
</dbReference>
<evidence type="ECO:0000259" key="6">
    <source>
        <dbReference type="PROSITE" id="PS50255"/>
    </source>
</evidence>
<evidence type="ECO:0000313" key="7">
    <source>
        <dbReference type="EnsemblMetazoa" id="XP_016770204"/>
    </source>
</evidence>
<dbReference type="RefSeq" id="XP_026299422.1">
    <property type="nucleotide sequence ID" value="XM_026443637.1"/>
</dbReference>
<accession>A0A8B8H5Z3</accession>
<accession>A0A7M7MQI2</accession>
<keyword evidence="8" id="KW-1185">Reference proteome</keyword>
<gene>
    <name evidence="9 10 11 12 13 14 15" type="primary">LOC726913</name>
</gene>
<dbReference type="RefSeq" id="XP_026299421.1">
    <property type="nucleotide sequence ID" value="XM_026443636.1"/>
</dbReference>
<evidence type="ECO:0000256" key="4">
    <source>
        <dbReference type="ARBA" id="ARBA00038168"/>
    </source>
</evidence>
<dbReference type="Gene3D" id="3.10.120.10">
    <property type="entry name" value="Cytochrome b5-like heme/steroid binding domain"/>
    <property type="match status" value="1"/>
</dbReference>
<accession>A0A8B8H944</accession>
<dbReference type="GeneID" id="726913"/>
<evidence type="ECO:0000256" key="2">
    <source>
        <dbReference type="ARBA" id="ARBA00022723"/>
    </source>
</evidence>
<organism evidence="7">
    <name type="scientific">Apis mellifera</name>
    <name type="common">Honeybee</name>
    <dbReference type="NCBI Taxonomy" id="7460"/>
    <lineage>
        <taxon>Eukaryota</taxon>
        <taxon>Metazoa</taxon>
        <taxon>Ecdysozoa</taxon>
        <taxon>Arthropoda</taxon>
        <taxon>Hexapoda</taxon>
        <taxon>Insecta</taxon>
        <taxon>Pterygota</taxon>
        <taxon>Neoptera</taxon>
        <taxon>Endopterygota</taxon>
        <taxon>Hymenoptera</taxon>
        <taxon>Apocrita</taxon>
        <taxon>Aculeata</taxon>
        <taxon>Apoidea</taxon>
        <taxon>Anthophila</taxon>
        <taxon>Apidae</taxon>
        <taxon>Apis</taxon>
    </lineage>
</organism>
<dbReference type="InterPro" id="IPR001199">
    <property type="entry name" value="Cyt_B5-like_heme/steroid-bd"/>
</dbReference>
<evidence type="ECO:0000313" key="14">
    <source>
        <dbReference type="RefSeq" id="XP_026299421.1"/>
    </source>
</evidence>
<dbReference type="GO" id="GO:0046872">
    <property type="term" value="F:metal ion binding"/>
    <property type="evidence" value="ECO:0007669"/>
    <property type="project" value="UniProtKB-UniRule"/>
</dbReference>
<dbReference type="Proteomes" id="UP000005203">
    <property type="component" value="Linkage group LG11"/>
</dbReference>
<feature type="domain" description="Cytochrome b5 heme-binding" evidence="6">
    <location>
        <begin position="60"/>
        <end position="136"/>
    </location>
</feature>
<sequence>MDLLSVSFRSMADLEPEQEEFLELEGRSIVEKVEPSEKSRLISGDEESVDNGEKNSLKDLRTINLNEVAWHDTVDSCWIVIRDFVYDCTDFLKSHPGGSDVILEYAGRDATLAFIGTGHSSAAIHSLKRYLIGELPVEERIFRVPNGLKISAS</sequence>
<evidence type="ECO:0000256" key="5">
    <source>
        <dbReference type="RuleBase" id="RU362121"/>
    </source>
</evidence>
<evidence type="ECO:0000313" key="11">
    <source>
        <dbReference type="RefSeq" id="XP_026299418.1"/>
    </source>
</evidence>
<reference evidence="7" key="1">
    <citation type="submission" date="2021-01" db="UniProtKB">
        <authorList>
            <consortium name="EnsemblMetazoa"/>
        </authorList>
    </citation>
    <scope>IDENTIFICATION</scope>
    <source>
        <strain evidence="7">DH4</strain>
    </source>
</reference>
<dbReference type="RefSeq" id="XP_026299419.1">
    <property type="nucleotide sequence ID" value="XM_026443634.1"/>
</dbReference>
<dbReference type="RefSeq" id="XP_016770204.2">
    <property type="nucleotide sequence ID" value="XM_016914715.2"/>
</dbReference>
<dbReference type="AlphaFoldDB" id="A0A7M7ITJ8"/>
<evidence type="ECO:0000256" key="1">
    <source>
        <dbReference type="ARBA" id="ARBA00022617"/>
    </source>
</evidence>
<proteinExistence type="inferred from homology"/>
<evidence type="ECO:0000313" key="15">
    <source>
        <dbReference type="RefSeq" id="XP_026299422.1"/>
    </source>
</evidence>
<dbReference type="InterPro" id="IPR018506">
    <property type="entry name" value="Cyt_B5_heme-BS"/>
</dbReference>
<dbReference type="EnsemblMetazoa" id="XM_026443633">
    <property type="protein sequence ID" value="XP_026299418"/>
    <property type="gene ID" value="LOC726913"/>
</dbReference>
<name>A0A7M7ITJ8_APIME</name>
<evidence type="ECO:0000313" key="13">
    <source>
        <dbReference type="RefSeq" id="XP_026299420.1"/>
    </source>
</evidence>
<dbReference type="EnsemblMetazoa" id="XM_016914716">
    <property type="protein sequence ID" value="XP_016770205"/>
    <property type="gene ID" value="LOC726913"/>
</dbReference>
<dbReference type="RefSeq" id="XP_026299418.1">
    <property type="nucleotide sequence ID" value="XM_026443633.1"/>
</dbReference>
<dbReference type="GO" id="GO:0016020">
    <property type="term" value="C:membrane"/>
    <property type="evidence" value="ECO:0007669"/>
    <property type="project" value="TreeGrafter"/>
</dbReference>
<evidence type="ECO:0000313" key="8">
    <source>
        <dbReference type="Proteomes" id="UP000005203"/>
    </source>
</evidence>
<dbReference type="SMART" id="SM01117">
    <property type="entry name" value="Cyt-b5"/>
    <property type="match status" value="1"/>
</dbReference>
<dbReference type="PROSITE" id="PS50255">
    <property type="entry name" value="CYTOCHROME_B5_2"/>
    <property type="match status" value="1"/>
</dbReference>
<dbReference type="EnsemblMetazoa" id="XM_016914715">
    <property type="protein sequence ID" value="XP_016770204"/>
    <property type="gene ID" value="LOC726913"/>
</dbReference>
<dbReference type="PANTHER" id="PTHR19359:SF41">
    <property type="entry name" value="GEO08203P1"/>
    <property type="match status" value="1"/>
</dbReference>
<evidence type="ECO:0000313" key="10">
    <source>
        <dbReference type="RefSeq" id="XP_016770205.2"/>
    </source>
</evidence>
<dbReference type="EnsemblMetazoa" id="XM_026443635">
    <property type="protein sequence ID" value="XP_026299420"/>
    <property type="gene ID" value="LOC726913"/>
</dbReference>
<dbReference type="EnsemblMetazoa" id="XM_026443637">
    <property type="protein sequence ID" value="XP_026299422"/>
    <property type="gene ID" value="LOC726913"/>
</dbReference>
<dbReference type="OrthoDB" id="7653387at2759"/>
<keyword evidence="2 5" id="KW-0479">Metal-binding</keyword>
<dbReference type="EnsemblMetazoa" id="XM_026443634">
    <property type="protein sequence ID" value="XP_026299419"/>
    <property type="gene ID" value="LOC726913"/>
</dbReference>
<protein>
    <submittedName>
        <fullName evidence="9 10">Cytochrome b5 isoform X4</fullName>
    </submittedName>
</protein>
<dbReference type="SUPFAM" id="SSF55856">
    <property type="entry name" value="Cytochrome b5-like heme/steroid binding domain"/>
    <property type="match status" value="1"/>
</dbReference>
<keyword evidence="1 5" id="KW-0349">Heme</keyword>
<accession>A0A7M7ITJ8</accession>
<comment type="similarity">
    <text evidence="4 5">Belongs to the cytochrome b5 family.</text>
</comment>
<dbReference type="GO" id="GO:0020037">
    <property type="term" value="F:heme binding"/>
    <property type="evidence" value="ECO:0007669"/>
    <property type="project" value="UniProtKB-UniRule"/>
</dbReference>
<dbReference type="InterPro" id="IPR050668">
    <property type="entry name" value="Cytochrome_b5"/>
</dbReference>